<evidence type="ECO:0000313" key="1">
    <source>
        <dbReference type="EMBL" id="KAH7949962.1"/>
    </source>
</evidence>
<sequence>MDELRKTTGDAHEHQKPCGVNEEFKECQSSSCAEWRCGEVRGSLRPCTADCRNGCFCAGEHYRHPNGTCVPHEECPPSAVNKTEGTRGKDDVIDFVCSL</sequence>
<proteinExistence type="predicted"/>
<protein>
    <submittedName>
        <fullName evidence="1">Uncharacterized protein</fullName>
    </submittedName>
</protein>
<dbReference type="Proteomes" id="UP000821865">
    <property type="component" value="Chromosome 5"/>
</dbReference>
<accession>A0ACB8CSF9</accession>
<keyword evidence="2" id="KW-1185">Reference proteome</keyword>
<dbReference type="EMBL" id="CM023474">
    <property type="protein sequence ID" value="KAH7949962.1"/>
    <property type="molecule type" value="Genomic_DNA"/>
</dbReference>
<evidence type="ECO:0000313" key="2">
    <source>
        <dbReference type="Proteomes" id="UP000821865"/>
    </source>
</evidence>
<organism evidence="1 2">
    <name type="scientific">Dermacentor silvarum</name>
    <name type="common">Tick</name>
    <dbReference type="NCBI Taxonomy" id="543639"/>
    <lineage>
        <taxon>Eukaryota</taxon>
        <taxon>Metazoa</taxon>
        <taxon>Ecdysozoa</taxon>
        <taxon>Arthropoda</taxon>
        <taxon>Chelicerata</taxon>
        <taxon>Arachnida</taxon>
        <taxon>Acari</taxon>
        <taxon>Parasitiformes</taxon>
        <taxon>Ixodida</taxon>
        <taxon>Ixodoidea</taxon>
        <taxon>Ixodidae</taxon>
        <taxon>Rhipicephalinae</taxon>
        <taxon>Dermacentor</taxon>
    </lineage>
</organism>
<gene>
    <name evidence="1" type="ORF">HPB49_017733</name>
</gene>
<reference evidence="1" key="1">
    <citation type="submission" date="2020-05" db="EMBL/GenBank/DDBJ databases">
        <title>Large-scale comparative analyses of tick genomes elucidate their genetic diversity and vector capacities.</title>
        <authorList>
            <person name="Jia N."/>
            <person name="Wang J."/>
            <person name="Shi W."/>
            <person name="Du L."/>
            <person name="Sun Y."/>
            <person name="Zhan W."/>
            <person name="Jiang J."/>
            <person name="Wang Q."/>
            <person name="Zhang B."/>
            <person name="Ji P."/>
            <person name="Sakyi L.B."/>
            <person name="Cui X."/>
            <person name="Yuan T."/>
            <person name="Jiang B."/>
            <person name="Yang W."/>
            <person name="Lam T.T.-Y."/>
            <person name="Chang Q."/>
            <person name="Ding S."/>
            <person name="Wang X."/>
            <person name="Zhu J."/>
            <person name="Ruan X."/>
            <person name="Zhao L."/>
            <person name="Wei J."/>
            <person name="Que T."/>
            <person name="Du C."/>
            <person name="Cheng J."/>
            <person name="Dai P."/>
            <person name="Han X."/>
            <person name="Huang E."/>
            <person name="Gao Y."/>
            <person name="Liu J."/>
            <person name="Shao H."/>
            <person name="Ye R."/>
            <person name="Li L."/>
            <person name="Wei W."/>
            <person name="Wang X."/>
            <person name="Wang C."/>
            <person name="Yang T."/>
            <person name="Huo Q."/>
            <person name="Li W."/>
            <person name="Guo W."/>
            <person name="Chen H."/>
            <person name="Zhou L."/>
            <person name="Ni X."/>
            <person name="Tian J."/>
            <person name="Zhou Y."/>
            <person name="Sheng Y."/>
            <person name="Liu T."/>
            <person name="Pan Y."/>
            <person name="Xia L."/>
            <person name="Li J."/>
            <person name="Zhao F."/>
            <person name="Cao W."/>
        </authorList>
    </citation>
    <scope>NUCLEOTIDE SEQUENCE</scope>
    <source>
        <strain evidence="1">Dsil-2018</strain>
    </source>
</reference>
<name>A0ACB8CSF9_DERSI</name>
<comment type="caution">
    <text evidence="1">The sequence shown here is derived from an EMBL/GenBank/DDBJ whole genome shotgun (WGS) entry which is preliminary data.</text>
</comment>